<dbReference type="EMBL" id="JARQBZ010000014">
    <property type="protein sequence ID" value="MDT2834165.1"/>
    <property type="molecule type" value="Genomic_DNA"/>
</dbReference>
<feature type="compositionally biased region" description="Polar residues" evidence="1">
    <location>
        <begin position="163"/>
        <end position="179"/>
    </location>
</feature>
<comment type="caution">
    <text evidence="3">The sequence shown here is derived from an EMBL/GenBank/DDBJ whole genome shotgun (WGS) entry which is preliminary data.</text>
</comment>
<sequence>MKSGKIYLSLILLVFGVGVNVSAEESIANNKEMASSLEKKEENVDDFYEAAINDLELNKQRDILTQEQIDEFMPSLINSTTIDQIKDNMTKFYSKYDVYPKLEFNERLVNMKNYILGLISSKSISEEVGNQFIHQIDQSTSYDELNGIQKNVDKLLSGNAVVSTNSNENKAPVTENATADKTVKNKDITKKEQEVPSNELMSVNKRNTKQAGDISKQEVKKKEEEGNDTKNPSNTPISQGNVMAFLPKTGISGNAAVLSLSGFFLFIGIIAITELRNNRRKLRQ</sequence>
<feature type="region of interest" description="Disordered" evidence="1">
    <location>
        <begin position="163"/>
        <end position="240"/>
    </location>
</feature>
<evidence type="ECO:0000256" key="2">
    <source>
        <dbReference type="SAM" id="Phobius"/>
    </source>
</evidence>
<dbReference type="Proteomes" id="UP001268577">
    <property type="component" value="Unassembled WGS sequence"/>
</dbReference>
<name>A0AAW8U7K5_9ENTE</name>
<proteinExistence type="predicted"/>
<evidence type="ECO:0000313" key="4">
    <source>
        <dbReference type="Proteomes" id="UP001268577"/>
    </source>
</evidence>
<feature type="compositionally biased region" description="Basic and acidic residues" evidence="1">
    <location>
        <begin position="215"/>
        <end position="228"/>
    </location>
</feature>
<feature type="compositionally biased region" description="Polar residues" evidence="1">
    <location>
        <begin position="195"/>
        <end position="205"/>
    </location>
</feature>
<feature type="compositionally biased region" description="Basic and acidic residues" evidence="1">
    <location>
        <begin position="181"/>
        <end position="194"/>
    </location>
</feature>
<keyword evidence="2" id="KW-0472">Membrane</keyword>
<keyword evidence="2" id="KW-1133">Transmembrane helix</keyword>
<dbReference type="AlphaFoldDB" id="A0AAW8U7K5"/>
<organism evidence="3 4">
    <name type="scientific">Vagococcus carniphilus</name>
    <dbReference type="NCBI Taxonomy" id="218144"/>
    <lineage>
        <taxon>Bacteria</taxon>
        <taxon>Bacillati</taxon>
        <taxon>Bacillota</taxon>
        <taxon>Bacilli</taxon>
        <taxon>Lactobacillales</taxon>
        <taxon>Enterococcaceae</taxon>
        <taxon>Vagococcus</taxon>
    </lineage>
</organism>
<feature type="transmembrane region" description="Helical" evidence="2">
    <location>
        <begin position="255"/>
        <end position="275"/>
    </location>
</feature>
<evidence type="ECO:0000256" key="1">
    <source>
        <dbReference type="SAM" id="MobiDB-lite"/>
    </source>
</evidence>
<dbReference type="RefSeq" id="WP_311985330.1">
    <property type="nucleotide sequence ID" value="NZ_JARQBZ010000014.1"/>
</dbReference>
<gene>
    <name evidence="3" type="ORF">P7H70_08845</name>
</gene>
<evidence type="ECO:0000313" key="3">
    <source>
        <dbReference type="EMBL" id="MDT2834165.1"/>
    </source>
</evidence>
<accession>A0AAW8U7K5</accession>
<keyword evidence="2" id="KW-0812">Transmembrane</keyword>
<feature type="compositionally biased region" description="Polar residues" evidence="1">
    <location>
        <begin position="229"/>
        <end position="240"/>
    </location>
</feature>
<reference evidence="3" key="1">
    <citation type="submission" date="2023-03" db="EMBL/GenBank/DDBJ databases">
        <authorList>
            <person name="Shen W."/>
            <person name="Cai J."/>
        </authorList>
    </citation>
    <scope>NUCLEOTIDE SEQUENCE</scope>
    <source>
        <strain evidence="3">P96-3</strain>
    </source>
</reference>
<protein>
    <recommendedName>
        <fullName evidence="5">Gram-positive cocci surface proteins LPxTG domain-containing protein</fullName>
    </recommendedName>
</protein>
<evidence type="ECO:0008006" key="5">
    <source>
        <dbReference type="Google" id="ProtNLM"/>
    </source>
</evidence>